<protein>
    <submittedName>
        <fullName evidence="1">Uncharacterized protein</fullName>
    </submittedName>
</protein>
<keyword evidence="2" id="KW-1185">Reference proteome</keyword>
<sequence>MPNLAKQILKILEAQGNEMASVMFVLDQLEKAETQFSMAEFDETVDQLRRDGVVRVTNSSDPRNNWQLQRR</sequence>
<dbReference type="AlphaFoldDB" id="A0A495QWA9"/>
<evidence type="ECO:0000313" key="1">
    <source>
        <dbReference type="EMBL" id="RKS78455.1"/>
    </source>
</evidence>
<dbReference type="Pfam" id="PF21128">
    <property type="entry name" value="WHD_MCM4"/>
    <property type="match status" value="1"/>
</dbReference>
<organism evidence="1 2">
    <name type="scientific">Haloarcula quadrata</name>
    <dbReference type="NCBI Taxonomy" id="182779"/>
    <lineage>
        <taxon>Archaea</taxon>
        <taxon>Methanobacteriati</taxon>
        <taxon>Methanobacteriota</taxon>
        <taxon>Stenosarchaea group</taxon>
        <taxon>Halobacteria</taxon>
        <taxon>Halobacteriales</taxon>
        <taxon>Haloarculaceae</taxon>
        <taxon>Haloarcula</taxon>
    </lineage>
</organism>
<dbReference type="RefSeq" id="WP_121304328.1">
    <property type="nucleotide sequence ID" value="NZ_RBWW01000002.1"/>
</dbReference>
<name>A0A495QWA9_9EURY</name>
<comment type="caution">
    <text evidence="1">The sequence shown here is derived from an EMBL/GenBank/DDBJ whole genome shotgun (WGS) entry which is preliminary data.</text>
</comment>
<proteinExistence type="predicted"/>
<accession>A0A495QWA9</accession>
<dbReference type="Proteomes" id="UP000268233">
    <property type="component" value="Unassembled WGS sequence"/>
</dbReference>
<gene>
    <name evidence="1" type="ORF">BDK61_4120</name>
</gene>
<dbReference type="EMBL" id="RBWW01000002">
    <property type="protein sequence ID" value="RKS78455.1"/>
    <property type="molecule type" value="Genomic_DNA"/>
</dbReference>
<evidence type="ECO:0000313" key="2">
    <source>
        <dbReference type="Proteomes" id="UP000268233"/>
    </source>
</evidence>
<reference evidence="1 2" key="1">
    <citation type="submission" date="2018-10" db="EMBL/GenBank/DDBJ databases">
        <title>Genomic Encyclopedia of Archaeal and Bacterial Type Strains, Phase II (KMG-II): from individual species to whole genera.</title>
        <authorList>
            <person name="Goeker M."/>
        </authorList>
    </citation>
    <scope>NUCLEOTIDE SEQUENCE [LARGE SCALE GENOMIC DNA]</scope>
    <source>
        <strain evidence="1 2">DSM 11927</strain>
    </source>
</reference>